<organism evidence="1 2">
    <name type="scientific">Terrimonas ginsenosidimutans</name>
    <dbReference type="NCBI Taxonomy" id="2908004"/>
    <lineage>
        <taxon>Bacteria</taxon>
        <taxon>Pseudomonadati</taxon>
        <taxon>Bacteroidota</taxon>
        <taxon>Chitinophagia</taxon>
        <taxon>Chitinophagales</taxon>
        <taxon>Chitinophagaceae</taxon>
        <taxon>Terrimonas</taxon>
    </lineage>
</organism>
<name>A0ABS9KU67_9BACT</name>
<dbReference type="Pfam" id="PF05721">
    <property type="entry name" value="PhyH"/>
    <property type="match status" value="1"/>
</dbReference>
<dbReference type="GO" id="GO:0051213">
    <property type="term" value="F:dioxygenase activity"/>
    <property type="evidence" value="ECO:0007669"/>
    <property type="project" value="UniProtKB-KW"/>
</dbReference>
<evidence type="ECO:0000313" key="2">
    <source>
        <dbReference type="Proteomes" id="UP001165367"/>
    </source>
</evidence>
<dbReference type="Proteomes" id="UP001165367">
    <property type="component" value="Unassembled WGS sequence"/>
</dbReference>
<dbReference type="PANTHER" id="PTHR20883:SF46">
    <property type="entry name" value="PHYTANOYL-COA HYDROXYLASE"/>
    <property type="match status" value="1"/>
</dbReference>
<dbReference type="InterPro" id="IPR008775">
    <property type="entry name" value="Phytyl_CoA_dOase-like"/>
</dbReference>
<keyword evidence="1" id="KW-0223">Dioxygenase</keyword>
<dbReference type="PANTHER" id="PTHR20883">
    <property type="entry name" value="PHYTANOYL-COA DIOXYGENASE DOMAIN CONTAINING 1"/>
    <property type="match status" value="1"/>
</dbReference>
<dbReference type="EMBL" id="JAKLTR010000010">
    <property type="protein sequence ID" value="MCG2615874.1"/>
    <property type="molecule type" value="Genomic_DNA"/>
</dbReference>
<dbReference type="Gene3D" id="2.60.120.620">
    <property type="entry name" value="q2cbj1_9rhob like domain"/>
    <property type="match status" value="1"/>
</dbReference>
<gene>
    <name evidence="1" type="ORF">LZZ85_16380</name>
</gene>
<keyword evidence="1" id="KW-0560">Oxidoreductase</keyword>
<dbReference type="SUPFAM" id="SSF51197">
    <property type="entry name" value="Clavaminate synthase-like"/>
    <property type="match status" value="1"/>
</dbReference>
<accession>A0ABS9KU67</accession>
<proteinExistence type="predicted"/>
<reference evidence="1" key="1">
    <citation type="submission" date="2022-01" db="EMBL/GenBank/DDBJ databases">
        <authorList>
            <person name="Jo J.-H."/>
            <person name="Im W.-T."/>
        </authorList>
    </citation>
    <scope>NUCLEOTIDE SEQUENCE</scope>
    <source>
        <strain evidence="1">NA20</strain>
    </source>
</reference>
<evidence type="ECO:0000313" key="1">
    <source>
        <dbReference type="EMBL" id="MCG2615874.1"/>
    </source>
</evidence>
<protein>
    <submittedName>
        <fullName evidence="1">Phytanoyl-CoA dioxygenase family protein</fullName>
    </submittedName>
</protein>
<dbReference type="RefSeq" id="WP_237874294.1">
    <property type="nucleotide sequence ID" value="NZ_JAKLTR010000010.1"/>
</dbReference>
<comment type="caution">
    <text evidence="1">The sequence shown here is derived from an EMBL/GenBank/DDBJ whole genome shotgun (WGS) entry which is preliminary data.</text>
</comment>
<sequence>MNITEEQVDFFNRNGYVVVDNILSAEDISYYRSVYEEFLENKIDAGRFRSDLGGFVEGDKPVPKERITQIMLPSRLMPSLLEKALHRETRQIAKQLLGNDMELDFDMLIDKAPHSVTPTPWHQDCAYWISMPDVRAASCWVALDDAIKDNGCMWYVPGSHLLPVRAHRPAGKGGGALECDAQESEGVAIEIKAGSCVWHHGGTLHYSRGNSTDLRRRAFINNFRPEEMIRFERDRGFDHTGDRDVRNTDAKN</sequence>
<keyword evidence="2" id="KW-1185">Reference proteome</keyword>